<evidence type="ECO:0000313" key="1">
    <source>
        <dbReference type="EMBL" id="RGM84792.1"/>
    </source>
</evidence>
<dbReference type="AlphaFoldDB" id="A0A3E4Z4I1"/>
<proteinExistence type="predicted"/>
<comment type="caution">
    <text evidence="1">The sequence shown here is derived from an EMBL/GenBank/DDBJ whole genome shotgun (WGS) entry which is preliminary data.</text>
</comment>
<organism evidence="1 2">
    <name type="scientific">Phocaeicola plebeius</name>
    <dbReference type="NCBI Taxonomy" id="310297"/>
    <lineage>
        <taxon>Bacteria</taxon>
        <taxon>Pseudomonadati</taxon>
        <taxon>Bacteroidota</taxon>
        <taxon>Bacteroidia</taxon>
        <taxon>Bacteroidales</taxon>
        <taxon>Bacteroidaceae</taxon>
        <taxon>Phocaeicola</taxon>
    </lineage>
</organism>
<gene>
    <name evidence="1" type="ORF">DXB87_16915</name>
</gene>
<protein>
    <submittedName>
        <fullName evidence="1">Uncharacterized protein</fullName>
    </submittedName>
</protein>
<reference evidence="1 2" key="1">
    <citation type="submission" date="2018-08" db="EMBL/GenBank/DDBJ databases">
        <title>A genome reference for cultivated species of the human gut microbiota.</title>
        <authorList>
            <person name="Zou Y."/>
            <person name="Xue W."/>
            <person name="Luo G."/>
        </authorList>
    </citation>
    <scope>NUCLEOTIDE SEQUENCE [LARGE SCALE GENOMIC DNA]</scope>
    <source>
        <strain evidence="1 2">OM06-2</strain>
    </source>
</reference>
<evidence type="ECO:0000313" key="2">
    <source>
        <dbReference type="Proteomes" id="UP000260814"/>
    </source>
</evidence>
<name>A0A3E4Z4I1_9BACT</name>
<sequence length="63" mass="7455">MMIYKPHNKLFGSRKELKQYLGGTSRYNKALKNGDIYNIYLEEMNNQSFAHNGIIYNTDKRHS</sequence>
<accession>A0A3E4Z4I1</accession>
<dbReference type="Proteomes" id="UP000260814">
    <property type="component" value="Unassembled WGS sequence"/>
</dbReference>
<dbReference type="EMBL" id="QSTW01000039">
    <property type="protein sequence ID" value="RGM84792.1"/>
    <property type="molecule type" value="Genomic_DNA"/>
</dbReference>